<dbReference type="PANTHER" id="PTHR38438:SF1">
    <property type="entry name" value="RIBOFLAVIN TRANSPORTER RIBU"/>
    <property type="match status" value="1"/>
</dbReference>
<dbReference type="PANTHER" id="PTHR38438">
    <property type="entry name" value="RIBOFLAVIN TRANSPORTER RIBU"/>
    <property type="match status" value="1"/>
</dbReference>
<evidence type="ECO:0000256" key="6">
    <source>
        <dbReference type="ARBA" id="ARBA00022989"/>
    </source>
</evidence>
<dbReference type="Gene3D" id="1.10.1760.20">
    <property type="match status" value="1"/>
</dbReference>
<evidence type="ECO:0000256" key="5">
    <source>
        <dbReference type="ARBA" id="ARBA00022692"/>
    </source>
</evidence>
<dbReference type="Pfam" id="PF12822">
    <property type="entry name" value="ECF_trnsprt"/>
    <property type="match status" value="1"/>
</dbReference>
<feature type="transmembrane region" description="Helical" evidence="8">
    <location>
        <begin position="26"/>
        <end position="48"/>
    </location>
</feature>
<dbReference type="InterPro" id="IPR024529">
    <property type="entry name" value="ECF_trnsprt_substrate-spec"/>
</dbReference>
<evidence type="ECO:0000256" key="7">
    <source>
        <dbReference type="ARBA" id="ARBA00023136"/>
    </source>
</evidence>
<dbReference type="EMBL" id="VSSQ01123099">
    <property type="protein sequence ID" value="MPN54655.1"/>
    <property type="molecule type" value="Genomic_DNA"/>
</dbReference>
<keyword evidence="6 8" id="KW-1133">Transmembrane helix</keyword>
<comment type="caution">
    <text evidence="9">The sequence shown here is derived from an EMBL/GenBank/DDBJ whole genome shotgun (WGS) entry which is preliminary data.</text>
</comment>
<name>A0A645ITA7_9ZZZZ</name>
<keyword evidence="3" id="KW-0813">Transport</keyword>
<reference evidence="9" key="1">
    <citation type="submission" date="2019-08" db="EMBL/GenBank/DDBJ databases">
        <authorList>
            <person name="Kucharzyk K."/>
            <person name="Murdoch R.W."/>
            <person name="Higgins S."/>
            <person name="Loffler F."/>
        </authorList>
    </citation>
    <scope>NUCLEOTIDE SEQUENCE</scope>
</reference>
<organism evidence="9">
    <name type="scientific">bioreactor metagenome</name>
    <dbReference type="NCBI Taxonomy" id="1076179"/>
    <lineage>
        <taxon>unclassified sequences</taxon>
        <taxon>metagenomes</taxon>
        <taxon>ecological metagenomes</taxon>
    </lineage>
</organism>
<dbReference type="GO" id="GO:0005886">
    <property type="term" value="C:plasma membrane"/>
    <property type="evidence" value="ECO:0007669"/>
    <property type="project" value="UniProtKB-SubCell"/>
</dbReference>
<dbReference type="AlphaFoldDB" id="A0A645ITA7"/>
<evidence type="ECO:0000256" key="1">
    <source>
        <dbReference type="ARBA" id="ARBA00004651"/>
    </source>
</evidence>
<sequence length="96" mass="10470">MHIVATGSCALIAGYIYAKEKTRKRAIIALSAGALAMTVSMVIMNLILTPLFMGAPIEVVISMLIPLIIPFNLLKSIINATVTFLVYKKISHLIKR</sequence>
<feature type="transmembrane region" description="Helical" evidence="8">
    <location>
        <begin position="60"/>
        <end position="87"/>
    </location>
</feature>
<evidence type="ECO:0000256" key="3">
    <source>
        <dbReference type="ARBA" id="ARBA00022448"/>
    </source>
</evidence>
<gene>
    <name evidence="9" type="primary">ribU_18</name>
    <name evidence="9" type="ORF">SDC9_202327</name>
</gene>
<evidence type="ECO:0000313" key="9">
    <source>
        <dbReference type="EMBL" id="MPN54655.1"/>
    </source>
</evidence>
<comment type="subcellular location">
    <subcellularLocation>
        <location evidence="1">Cell membrane</location>
        <topology evidence="1">Multi-pass membrane protein</topology>
    </subcellularLocation>
</comment>
<keyword evidence="4" id="KW-1003">Cell membrane</keyword>
<dbReference type="GO" id="GO:0032217">
    <property type="term" value="F:riboflavin transmembrane transporter activity"/>
    <property type="evidence" value="ECO:0007669"/>
    <property type="project" value="InterPro"/>
</dbReference>
<comment type="similarity">
    <text evidence="2">Belongs to the prokaryotic riboflavin transporter (P-RFT) (TC 2.A.87) family.</text>
</comment>
<evidence type="ECO:0000256" key="4">
    <source>
        <dbReference type="ARBA" id="ARBA00022475"/>
    </source>
</evidence>
<keyword evidence="7 8" id="KW-0472">Membrane</keyword>
<keyword evidence="5 8" id="KW-0812">Transmembrane</keyword>
<evidence type="ECO:0000256" key="8">
    <source>
        <dbReference type="SAM" id="Phobius"/>
    </source>
</evidence>
<accession>A0A645ITA7</accession>
<evidence type="ECO:0000256" key="2">
    <source>
        <dbReference type="ARBA" id="ARBA00005540"/>
    </source>
</evidence>
<proteinExistence type="inferred from homology"/>
<dbReference type="InterPro" id="IPR025720">
    <property type="entry name" value="RibU"/>
</dbReference>
<protein>
    <submittedName>
        <fullName evidence="9">Riboflavin transporter RibU</fullName>
    </submittedName>
</protein>